<dbReference type="SUPFAM" id="SSF52091">
    <property type="entry name" value="SpoIIaa-like"/>
    <property type="match status" value="1"/>
</dbReference>
<dbReference type="Proteomes" id="UP000664800">
    <property type="component" value="Unassembled WGS sequence"/>
</dbReference>
<name>A0A8I1MV80_THIA3</name>
<evidence type="ECO:0000313" key="3">
    <source>
        <dbReference type="Proteomes" id="UP000664800"/>
    </source>
</evidence>
<dbReference type="EMBL" id="JAFKMR010000010">
    <property type="protein sequence ID" value="MBN8743221.1"/>
    <property type="molecule type" value="Genomic_DNA"/>
</dbReference>
<dbReference type="InterPro" id="IPR036513">
    <property type="entry name" value="STAS_dom_sf"/>
</dbReference>
<reference evidence="2" key="1">
    <citation type="submission" date="2021-02" db="EMBL/GenBank/DDBJ databases">
        <title>Thiocyanate and organic carbon inputs drive convergent selection for specific autotrophic Afipia and Thiobacillus strains within complex microbiomes.</title>
        <authorList>
            <person name="Huddy R.J."/>
            <person name="Sachdeva R."/>
            <person name="Kadzinga F."/>
            <person name="Kantor R.S."/>
            <person name="Harrison S.T.L."/>
            <person name="Banfield J.F."/>
        </authorList>
    </citation>
    <scope>NUCLEOTIDE SEQUENCE</scope>
    <source>
        <strain evidence="2">SCN18_13_7_16_R3_B_64_19</strain>
    </source>
</reference>
<feature type="domain" description="STAS" evidence="1">
    <location>
        <begin position="1"/>
        <end position="69"/>
    </location>
</feature>
<dbReference type="InterPro" id="IPR058548">
    <property type="entry name" value="MlaB-like_STAS"/>
</dbReference>
<organism evidence="2 3">
    <name type="scientific">Thiomonas arsenitoxydans (strain DSM 22701 / CIP 110005 / 3As)</name>
    <dbReference type="NCBI Taxonomy" id="426114"/>
    <lineage>
        <taxon>Bacteria</taxon>
        <taxon>Pseudomonadati</taxon>
        <taxon>Pseudomonadota</taxon>
        <taxon>Betaproteobacteria</taxon>
        <taxon>Burkholderiales</taxon>
        <taxon>Thiomonas</taxon>
    </lineage>
</organism>
<evidence type="ECO:0000259" key="1">
    <source>
        <dbReference type="PROSITE" id="PS50801"/>
    </source>
</evidence>
<sequence>MPVYALPADLTLDTASAVRRQALATLGEASGAQSTPWVVDAGALHTFDSAALALLLELRRVAPQQALEVKAIPARLRDLAKAYGLEFLFGPAAEHP</sequence>
<dbReference type="Gene3D" id="3.30.750.24">
    <property type="entry name" value="STAS domain"/>
    <property type="match status" value="1"/>
</dbReference>
<proteinExistence type="predicted"/>
<comment type="caution">
    <text evidence="2">The sequence shown here is derived from an EMBL/GenBank/DDBJ whole genome shotgun (WGS) entry which is preliminary data.</text>
</comment>
<dbReference type="RefSeq" id="WP_156053210.1">
    <property type="nucleotide sequence ID" value="NZ_JAFKMR010000010.1"/>
</dbReference>
<evidence type="ECO:0000313" key="2">
    <source>
        <dbReference type="EMBL" id="MBN8743221.1"/>
    </source>
</evidence>
<dbReference type="AlphaFoldDB" id="A0A8I1MV80"/>
<dbReference type="Pfam" id="PF13466">
    <property type="entry name" value="STAS_2"/>
    <property type="match status" value="1"/>
</dbReference>
<accession>A0A8I1MV80</accession>
<dbReference type="InterPro" id="IPR002645">
    <property type="entry name" value="STAS_dom"/>
</dbReference>
<dbReference type="PROSITE" id="PS50801">
    <property type="entry name" value="STAS"/>
    <property type="match status" value="1"/>
</dbReference>
<gene>
    <name evidence="2" type="ORF">J0I24_02830</name>
</gene>
<protein>
    <submittedName>
        <fullName evidence="2">STAS domain-containing protein</fullName>
    </submittedName>
</protein>